<evidence type="ECO:0000259" key="2">
    <source>
        <dbReference type="SMART" id="SM00471"/>
    </source>
</evidence>
<dbReference type="CDD" id="cd00077">
    <property type="entry name" value="HDc"/>
    <property type="match status" value="1"/>
</dbReference>
<dbReference type="InterPro" id="IPR052722">
    <property type="entry name" value="PgpH_phosphodiesterase"/>
</dbReference>
<organism evidence="3">
    <name type="scientific">termite gut metagenome</name>
    <dbReference type="NCBI Taxonomy" id="433724"/>
    <lineage>
        <taxon>unclassified sequences</taxon>
        <taxon>metagenomes</taxon>
        <taxon>organismal metagenomes</taxon>
    </lineage>
</organism>
<name>A0A5J4T1N4_9ZZZZ</name>
<dbReference type="NCBIfam" id="TIGR00277">
    <property type="entry name" value="HDIG"/>
    <property type="match status" value="1"/>
</dbReference>
<dbReference type="AlphaFoldDB" id="A0A5J4T1N4"/>
<sequence>MAKNSEEGNTRKDWIYKCLLFVATISLIVYFLPREGEFNYHFDINRPWKYEPLIATFDFSISKNEATIKREQDSIRAFFQPYYQRNRSVEKEVFEQFEKSYDVLLSFFLSADDITYLKKRLESVYEVGIVSTEDAERLQKEGTVSIQLVDKRTSNRKTVNLFTVEEAYEYVFSPDTFYYYRKNILYKYPFEEYHLLPNLILDEQRTVAAEEKIFAAYSQVSGRVQSGQKIVDKGEIINEQTYVILESLRKEVDIRSESPGQKHIVLVGQLLFTCLLLLFLMTYLELFRRCYYERKYRRSVLLLFVLVVFYCVITSLNFFNVYTIPYTMIPIIIRVFLDSRTAFMTHLITILICSVTVSFPYEFVLFQLCAGLVSIFSLRELSQRSQLIQMSFFIMLTYMLTFCAYELIKGNDVFSIPNLHTCLCFVVNALLLLFVYPLLFILEKVFGFTSSIALVELSNINNRLLRRMSEEAPGTFQHSMQVANLATEAAIRIGAKSQLVRTGALYHDIGKMENPAFFTENQSGFNPHSTLDYEQSAHVVINHVPDGLRLAEKDHLPQAIKNFIRTHHGKGKTKYFYVSWKNEHPDEEPEEGMFTYPGPNPFSRETAILMMADAVEATSRSLSEYTDDSIGIMVERIIDAQIQEGFFKECPLTFKDISTIKTVFKEKLKTIYHTRISYPELKNC</sequence>
<comment type="caution">
    <text evidence="3">The sequence shown here is derived from an EMBL/GenBank/DDBJ whole genome shotgun (WGS) entry which is preliminary data.</text>
</comment>
<keyword evidence="1" id="KW-1133">Transmembrane helix</keyword>
<dbReference type="GO" id="GO:0016787">
    <property type="term" value="F:hydrolase activity"/>
    <property type="evidence" value="ECO:0007669"/>
    <property type="project" value="UniProtKB-KW"/>
</dbReference>
<feature type="transmembrane region" description="Helical" evidence="1">
    <location>
        <begin position="299"/>
        <end position="322"/>
    </location>
</feature>
<feature type="domain" description="HD/PDEase" evidence="2">
    <location>
        <begin position="471"/>
        <end position="627"/>
    </location>
</feature>
<feature type="transmembrane region" description="Helical" evidence="1">
    <location>
        <begin position="414"/>
        <end position="442"/>
    </location>
</feature>
<dbReference type="InterPro" id="IPR003607">
    <property type="entry name" value="HD/PDEase_dom"/>
</dbReference>
<evidence type="ECO:0000313" key="3">
    <source>
        <dbReference type="EMBL" id="KAA6352419.1"/>
    </source>
</evidence>
<feature type="transmembrane region" description="Helical" evidence="1">
    <location>
        <begin position="14"/>
        <end position="32"/>
    </location>
</feature>
<dbReference type="InterPro" id="IPR006674">
    <property type="entry name" value="HD_domain"/>
</dbReference>
<dbReference type="Gene3D" id="1.10.3210.10">
    <property type="entry name" value="Hypothetical protein af1432"/>
    <property type="match status" value="1"/>
</dbReference>
<dbReference type="Pfam" id="PF07697">
    <property type="entry name" value="7TMR-HDED"/>
    <property type="match status" value="1"/>
</dbReference>
<accession>A0A5J4T1N4</accession>
<dbReference type="PANTHER" id="PTHR36442">
    <property type="entry name" value="CYCLIC-DI-AMP PHOSPHODIESTERASE PGPH"/>
    <property type="match status" value="1"/>
</dbReference>
<dbReference type="Pfam" id="PF07698">
    <property type="entry name" value="7TM-7TMR_HD"/>
    <property type="match status" value="1"/>
</dbReference>
<feature type="transmembrane region" description="Helical" evidence="1">
    <location>
        <begin position="387"/>
        <end position="408"/>
    </location>
</feature>
<dbReference type="InterPro" id="IPR006675">
    <property type="entry name" value="HDIG_dom"/>
</dbReference>
<keyword evidence="1" id="KW-0472">Membrane</keyword>
<dbReference type="SUPFAM" id="SSF109604">
    <property type="entry name" value="HD-domain/PDEase-like"/>
    <property type="match status" value="1"/>
</dbReference>
<dbReference type="InterPro" id="IPR011624">
    <property type="entry name" value="Metal-dep_PHydrolase_7TM_extra"/>
</dbReference>
<dbReference type="EMBL" id="SNRY01000002">
    <property type="protein sequence ID" value="KAA6352419.1"/>
    <property type="molecule type" value="Genomic_DNA"/>
</dbReference>
<protein>
    <submittedName>
        <fullName evidence="3">Cyclic-di-AMP phosphodiesterase PgpH</fullName>
        <ecNumber evidence="3">3.1.4.-</ecNumber>
    </submittedName>
</protein>
<feature type="transmembrane region" description="Helical" evidence="1">
    <location>
        <begin position="342"/>
        <end position="375"/>
    </location>
</feature>
<evidence type="ECO:0000256" key="1">
    <source>
        <dbReference type="SAM" id="Phobius"/>
    </source>
</evidence>
<dbReference type="Pfam" id="PF01966">
    <property type="entry name" value="HD"/>
    <property type="match status" value="1"/>
</dbReference>
<keyword evidence="1" id="KW-0812">Transmembrane</keyword>
<dbReference type="InterPro" id="IPR011621">
    <property type="entry name" value="Metal-dep_PHydrolase_7TM_intra"/>
</dbReference>
<reference evidence="3" key="1">
    <citation type="submission" date="2019-03" db="EMBL/GenBank/DDBJ databases">
        <title>Single cell metagenomics reveals metabolic interactions within the superorganism composed of flagellate Streblomastix strix and complex community of Bacteroidetes bacteria on its surface.</title>
        <authorList>
            <person name="Treitli S.C."/>
            <person name="Kolisko M."/>
            <person name="Husnik F."/>
            <person name="Keeling P."/>
            <person name="Hampl V."/>
        </authorList>
    </citation>
    <scope>NUCLEOTIDE SEQUENCE</scope>
    <source>
        <strain evidence="3">STM</strain>
    </source>
</reference>
<feature type="transmembrane region" description="Helical" evidence="1">
    <location>
        <begin position="264"/>
        <end position="287"/>
    </location>
</feature>
<dbReference type="PANTHER" id="PTHR36442:SF1">
    <property type="entry name" value="CYCLIC-DI-AMP PHOSPHODIESTERASE PGPH"/>
    <property type="match status" value="1"/>
</dbReference>
<dbReference type="SMART" id="SM00471">
    <property type="entry name" value="HDc"/>
    <property type="match status" value="1"/>
</dbReference>
<dbReference type="EMBL" id="SNRY01000002">
    <property type="protein sequence ID" value="KAA6352542.1"/>
    <property type="molecule type" value="Genomic_DNA"/>
</dbReference>
<evidence type="ECO:0000313" key="4">
    <source>
        <dbReference type="EMBL" id="KAA6352542.1"/>
    </source>
</evidence>
<keyword evidence="3" id="KW-0378">Hydrolase</keyword>
<gene>
    <name evidence="3" type="ORF">EZS27_000121</name>
    <name evidence="4" type="ORF">EZS27_000244</name>
</gene>
<dbReference type="EC" id="3.1.4.-" evidence="3"/>
<proteinExistence type="predicted"/>